<comment type="caution">
    <text evidence="2">The sequence shown here is derived from an EMBL/GenBank/DDBJ whole genome shotgun (WGS) entry which is preliminary data.</text>
</comment>
<organism evidence="2 3">
    <name type="scientific">Streptoalloteichus tenebrarius (strain ATCC 17920 / DSM 40477 / JCM 4838 / CBS 697.72 / NBRC 16177 / NCIMB 11028 / NRRL B-12390 / A12253. 1 / ISP 5477)</name>
    <name type="common">Streptomyces tenebrarius</name>
    <dbReference type="NCBI Taxonomy" id="1933"/>
    <lineage>
        <taxon>Bacteria</taxon>
        <taxon>Bacillati</taxon>
        <taxon>Actinomycetota</taxon>
        <taxon>Actinomycetes</taxon>
        <taxon>Pseudonocardiales</taxon>
        <taxon>Pseudonocardiaceae</taxon>
        <taxon>Streptoalloteichus</taxon>
    </lineage>
</organism>
<evidence type="ECO:0000313" key="2">
    <source>
        <dbReference type="EMBL" id="MCP2260889.1"/>
    </source>
</evidence>
<evidence type="ECO:0000256" key="1">
    <source>
        <dbReference type="SAM" id="MobiDB-lite"/>
    </source>
</evidence>
<sequence>MTNPLDDPRFQELQAELDRRMADLDQMAKEMMERPRPSAEVTAEDIAEMERFARGDKAPKELRELQRLVDEGELSWQDIAEGRGWDDERVRNALSAGLPDLQRAYAQLQEGADLDEVIASGQPRPATGGGGDDDDDGDSFMISSRW</sequence>
<name>A0ABT1HZG6_STRSD</name>
<accession>A0ABT1HZG6</accession>
<evidence type="ECO:0000313" key="3">
    <source>
        <dbReference type="Proteomes" id="UP001205311"/>
    </source>
</evidence>
<dbReference type="RefSeq" id="WP_253671733.1">
    <property type="nucleotide sequence ID" value="NZ_JAMTCP010000033.1"/>
</dbReference>
<gene>
    <name evidence="2" type="ORF">LX15_004609</name>
</gene>
<keyword evidence="3" id="KW-1185">Reference proteome</keyword>
<reference evidence="2 3" key="1">
    <citation type="submission" date="2022-06" db="EMBL/GenBank/DDBJ databases">
        <title>Genomic Encyclopedia of Archaeal and Bacterial Type Strains, Phase II (KMG-II): from individual species to whole genera.</title>
        <authorList>
            <person name="Goeker M."/>
        </authorList>
    </citation>
    <scope>NUCLEOTIDE SEQUENCE [LARGE SCALE GENOMIC DNA]</scope>
    <source>
        <strain evidence="2 3">DSM 40477</strain>
    </source>
</reference>
<feature type="region of interest" description="Disordered" evidence="1">
    <location>
        <begin position="114"/>
        <end position="146"/>
    </location>
</feature>
<proteinExistence type="predicted"/>
<dbReference type="Proteomes" id="UP001205311">
    <property type="component" value="Unassembled WGS sequence"/>
</dbReference>
<dbReference type="EMBL" id="JAMTCP010000033">
    <property type="protein sequence ID" value="MCP2260889.1"/>
    <property type="molecule type" value="Genomic_DNA"/>
</dbReference>
<protein>
    <submittedName>
        <fullName evidence="2">Uncharacterized protein</fullName>
    </submittedName>
</protein>